<dbReference type="RefSeq" id="WP_352890959.1">
    <property type="nucleotide sequence ID" value="NZ_JBEPIJ010000032.1"/>
</dbReference>
<dbReference type="SUPFAM" id="SSF51735">
    <property type="entry name" value="NAD(P)-binding Rossmann-fold domains"/>
    <property type="match status" value="1"/>
</dbReference>
<feature type="compositionally biased region" description="Polar residues" evidence="1">
    <location>
        <begin position="62"/>
        <end position="74"/>
    </location>
</feature>
<gene>
    <name evidence="3" type="ORF">ABSH63_15430</name>
</gene>
<dbReference type="Proteomes" id="UP001465331">
    <property type="component" value="Unassembled WGS sequence"/>
</dbReference>
<keyword evidence="4" id="KW-1185">Reference proteome</keyword>
<accession>A0ABV2AE02</accession>
<dbReference type="InterPro" id="IPR006176">
    <property type="entry name" value="3-OHacyl-CoA_DH_NAD-bd"/>
</dbReference>
<feature type="domain" description="3-hydroxyacyl-CoA dehydrogenase NAD binding" evidence="2">
    <location>
        <begin position="84"/>
        <end position="127"/>
    </location>
</feature>
<evidence type="ECO:0000259" key="2">
    <source>
        <dbReference type="Pfam" id="PF02737"/>
    </source>
</evidence>
<dbReference type="InterPro" id="IPR036291">
    <property type="entry name" value="NAD(P)-bd_dom_sf"/>
</dbReference>
<evidence type="ECO:0000313" key="4">
    <source>
        <dbReference type="Proteomes" id="UP001465331"/>
    </source>
</evidence>
<proteinExistence type="predicted"/>
<reference evidence="3 4" key="1">
    <citation type="submission" date="2024-06" db="EMBL/GenBank/DDBJ databases">
        <authorList>
            <person name="Li Z."/>
            <person name="Jiang Y."/>
        </authorList>
    </citation>
    <scope>NUCLEOTIDE SEQUENCE [LARGE SCALE GENOMIC DNA]</scope>
    <source>
        <strain evidence="3 4">HSW-8</strain>
    </source>
</reference>
<dbReference type="Gene3D" id="3.40.50.720">
    <property type="entry name" value="NAD(P)-binding Rossmann-like Domain"/>
    <property type="match status" value="2"/>
</dbReference>
<sequence>MQVQGLTVPQARRTQEARSAPSGQRVTAAAVARIVELGLAGATLAAIGDRAGDSRGRVTHRFGSQGSVHRQPSPTARCAASRELGAGLMGWGITHVAAAAGMEVILRDATQQRAGEGKRHSERLLHMDVGAQAKFASNTSPSPMTVLADAWPFPKRFVGSHLFSLVERMPWIEIVCSPKTGYEALAMAFDYAAPPRKTPIRVDNSLGSSRIRAFGQ</sequence>
<evidence type="ECO:0000256" key="1">
    <source>
        <dbReference type="SAM" id="MobiDB-lite"/>
    </source>
</evidence>
<dbReference type="SUPFAM" id="SSF46689">
    <property type="entry name" value="Homeodomain-like"/>
    <property type="match status" value="1"/>
</dbReference>
<dbReference type="PANTHER" id="PTHR43612:SF3">
    <property type="entry name" value="TRIFUNCTIONAL ENZYME SUBUNIT ALPHA, MITOCHONDRIAL"/>
    <property type="match status" value="1"/>
</dbReference>
<dbReference type="Pfam" id="PF02737">
    <property type="entry name" value="3HCDH_N"/>
    <property type="match status" value="2"/>
</dbReference>
<dbReference type="PANTHER" id="PTHR43612">
    <property type="entry name" value="TRIFUNCTIONAL ENZYME SUBUNIT ALPHA"/>
    <property type="match status" value="1"/>
</dbReference>
<feature type="domain" description="3-hydroxyacyl-CoA dehydrogenase NAD binding" evidence="2">
    <location>
        <begin position="131"/>
        <end position="204"/>
    </location>
</feature>
<feature type="region of interest" description="Disordered" evidence="1">
    <location>
        <begin position="1"/>
        <end position="22"/>
    </location>
</feature>
<dbReference type="Gene3D" id="1.10.357.10">
    <property type="entry name" value="Tetracycline Repressor, domain 2"/>
    <property type="match status" value="1"/>
</dbReference>
<name>A0ABV2AE02_9GAMM</name>
<comment type="caution">
    <text evidence="3">The sequence shown here is derived from an EMBL/GenBank/DDBJ whole genome shotgun (WGS) entry which is preliminary data.</text>
</comment>
<evidence type="ECO:0000313" key="3">
    <source>
        <dbReference type="EMBL" id="MES0875389.1"/>
    </source>
</evidence>
<dbReference type="InterPro" id="IPR009057">
    <property type="entry name" value="Homeodomain-like_sf"/>
</dbReference>
<dbReference type="EMBL" id="JBEPIJ010000032">
    <property type="protein sequence ID" value="MES0875389.1"/>
    <property type="molecule type" value="Genomic_DNA"/>
</dbReference>
<organism evidence="3 4">
    <name type="scientific">Sinimarinibacterium thermocellulolyticum</name>
    <dbReference type="NCBI Taxonomy" id="3170016"/>
    <lineage>
        <taxon>Bacteria</taxon>
        <taxon>Pseudomonadati</taxon>
        <taxon>Pseudomonadota</taxon>
        <taxon>Gammaproteobacteria</taxon>
        <taxon>Nevskiales</taxon>
        <taxon>Nevskiaceae</taxon>
        <taxon>Sinimarinibacterium</taxon>
    </lineage>
</organism>
<dbReference type="InterPro" id="IPR050136">
    <property type="entry name" value="FA_oxidation_alpha_subunit"/>
</dbReference>
<protein>
    <submittedName>
        <fullName evidence="3">3-hydroxyacyl-CoA dehydrogenase NAD-binding domain-containing protein</fullName>
    </submittedName>
</protein>
<feature type="region of interest" description="Disordered" evidence="1">
    <location>
        <begin position="53"/>
        <end position="76"/>
    </location>
</feature>